<accession>A0A0G4NZT2</accession>
<gene>
    <name evidence="1" type="ORF">PCAMFM013_S003g000377</name>
</gene>
<dbReference type="Proteomes" id="UP000053732">
    <property type="component" value="Unassembled WGS sequence"/>
</dbReference>
<evidence type="ECO:0000313" key="2">
    <source>
        <dbReference type="Proteomes" id="UP000053732"/>
    </source>
</evidence>
<organism evidence="1 2">
    <name type="scientific">Penicillium camemberti (strain FM 013)</name>
    <dbReference type="NCBI Taxonomy" id="1429867"/>
    <lineage>
        <taxon>Eukaryota</taxon>
        <taxon>Fungi</taxon>
        <taxon>Dikarya</taxon>
        <taxon>Ascomycota</taxon>
        <taxon>Pezizomycotina</taxon>
        <taxon>Eurotiomycetes</taxon>
        <taxon>Eurotiomycetidae</taxon>
        <taxon>Eurotiales</taxon>
        <taxon>Aspergillaceae</taxon>
        <taxon>Penicillium</taxon>
    </lineage>
</organism>
<dbReference type="AlphaFoldDB" id="A0A0G4NZT2"/>
<evidence type="ECO:0000313" key="1">
    <source>
        <dbReference type="EMBL" id="CRL19586.1"/>
    </source>
</evidence>
<dbReference type="EMBL" id="HG793136">
    <property type="protein sequence ID" value="CRL19586.1"/>
    <property type="molecule type" value="Genomic_DNA"/>
</dbReference>
<protein>
    <submittedName>
        <fullName evidence="1">Str. FM013</fullName>
    </submittedName>
</protein>
<sequence length="297" mass="33243">MAPAREGRLFPLEVKSLELSDVESGFDLTRNDVNWEQFRTPFKIADYCQQILNTLDNPRIQIPFRLGALLTDVHTTPPNPNSLASPPIPIMGKTQFLFEPFVLAGMKCSLRGFPSFSLWYGPRDGEDLAVNSIIVETRRGKSSAGVAQCLAYMGMVHTQRRYEDKMNHPIFGLSTDNDQFHFLMISGEGNWSRLRMHHSGHTQEIVETLAYFHTQASILSCSSPSGIPENGSQSQVALDNQEALAAHANRTSDKPFSTFQVKAEVKSTDEEDEEVEEVEEDKDDYWGLGLFLASGQP</sequence>
<name>A0A0G4NZT2_PENC3</name>
<proteinExistence type="predicted"/>
<keyword evidence="2" id="KW-1185">Reference proteome</keyword>
<reference evidence="1 2" key="1">
    <citation type="journal article" date="2014" name="Nat. Commun.">
        <title>Multiple recent horizontal transfers of a large genomic region in cheese making fungi.</title>
        <authorList>
            <person name="Cheeseman K."/>
            <person name="Ropars J."/>
            <person name="Renault P."/>
            <person name="Dupont J."/>
            <person name="Gouzy J."/>
            <person name="Branca A."/>
            <person name="Abraham A.L."/>
            <person name="Ceppi M."/>
            <person name="Conseiller E."/>
            <person name="Debuchy R."/>
            <person name="Malagnac F."/>
            <person name="Goarin A."/>
            <person name="Silar P."/>
            <person name="Lacoste S."/>
            <person name="Sallet E."/>
            <person name="Bensimon A."/>
            <person name="Giraud T."/>
            <person name="Brygoo Y."/>
        </authorList>
    </citation>
    <scope>NUCLEOTIDE SEQUENCE [LARGE SCALE GENOMIC DNA]</scope>
    <source>
        <strain evidence="2">FM 013</strain>
    </source>
</reference>